<feature type="transmembrane region" description="Helical" evidence="6">
    <location>
        <begin position="279"/>
        <end position="300"/>
    </location>
</feature>
<name>K6DPP4_SCHAZ</name>
<keyword evidence="8" id="KW-1185">Reference proteome</keyword>
<gene>
    <name evidence="7" type="ORF">BAZO_20128</name>
</gene>
<sequence length="404" mass="45495">MNFSFRKIKKLIKDFGTSIVATFLMTFALQFVVYPYLALINSPTEYGIILTVMGGINIIVVSLATSLNNVRLIQNVEYEKKSIKGDFNLLLLIAVLFSLLITICIGFFFFDNFSNLTIVLLVVLVILAILRTYYMVFYRVKLEFFNNMIFSLIISIGYILGALLTSITKYWPIAFLIGELFGCIYLYFTTSFYKEPLSRTVNYKSTVNKYLILIVTTLIGNLILYLDRLLLFPFLGGEAVATYTVASFFGKSLGMAIIPISGVLLAHYSQKKFSMTKKFFWQVNILVIILSVFFFIISIYTSEWVTGLLYPSLIEEAKPYIIIANLAAIINVTGNITQPALLSFCKTSWQLVIQIIYGAAYLGLGVLGIKMGGLYGFCLAAIISNIIRLLLMYIIGTFSSFSTR</sequence>
<feature type="transmembrane region" description="Helical" evidence="6">
    <location>
        <begin position="374"/>
        <end position="395"/>
    </location>
</feature>
<keyword evidence="4 6" id="KW-1133">Transmembrane helix</keyword>
<evidence type="ECO:0008006" key="9">
    <source>
        <dbReference type="Google" id="ProtNLM"/>
    </source>
</evidence>
<dbReference type="RefSeq" id="WP_003333268.1">
    <property type="nucleotide sequence ID" value="NZ_AJLR01000152.1"/>
</dbReference>
<feature type="transmembrane region" description="Helical" evidence="6">
    <location>
        <begin position="87"/>
        <end position="110"/>
    </location>
</feature>
<dbReference type="AlphaFoldDB" id="K6DPP4"/>
<dbReference type="PANTHER" id="PTHR30250:SF11">
    <property type="entry name" value="O-ANTIGEN TRANSPORTER-RELATED"/>
    <property type="match status" value="1"/>
</dbReference>
<evidence type="ECO:0000256" key="6">
    <source>
        <dbReference type="SAM" id="Phobius"/>
    </source>
</evidence>
<feature type="transmembrane region" description="Helical" evidence="6">
    <location>
        <begin position="349"/>
        <end position="368"/>
    </location>
</feature>
<feature type="transmembrane region" description="Helical" evidence="6">
    <location>
        <begin position="12"/>
        <end position="34"/>
    </location>
</feature>
<keyword evidence="5 6" id="KW-0472">Membrane</keyword>
<feature type="transmembrane region" description="Helical" evidence="6">
    <location>
        <begin position="170"/>
        <end position="188"/>
    </location>
</feature>
<dbReference type="STRING" id="1131731.BAZO_20128"/>
<feature type="transmembrane region" description="Helical" evidence="6">
    <location>
        <begin position="246"/>
        <end position="267"/>
    </location>
</feature>
<feature type="transmembrane region" description="Helical" evidence="6">
    <location>
        <begin position="144"/>
        <end position="164"/>
    </location>
</feature>
<proteinExistence type="predicted"/>
<feature type="transmembrane region" description="Helical" evidence="6">
    <location>
        <begin position="46"/>
        <end position="67"/>
    </location>
</feature>
<organism evidence="7 8">
    <name type="scientific">Schinkia azotoformans LMG 9581</name>
    <dbReference type="NCBI Taxonomy" id="1131731"/>
    <lineage>
        <taxon>Bacteria</taxon>
        <taxon>Bacillati</taxon>
        <taxon>Bacillota</taxon>
        <taxon>Bacilli</taxon>
        <taxon>Bacillales</taxon>
        <taxon>Bacillaceae</taxon>
        <taxon>Calidifontibacillus/Schinkia group</taxon>
        <taxon>Schinkia</taxon>
    </lineage>
</organism>
<dbReference type="GO" id="GO:0005886">
    <property type="term" value="C:plasma membrane"/>
    <property type="evidence" value="ECO:0007669"/>
    <property type="project" value="UniProtKB-SubCell"/>
</dbReference>
<feature type="transmembrane region" description="Helical" evidence="6">
    <location>
        <begin position="116"/>
        <end position="137"/>
    </location>
</feature>
<keyword evidence="3 6" id="KW-0812">Transmembrane</keyword>
<dbReference type="EMBL" id="AJLR01000152">
    <property type="protein sequence ID" value="EKN62761.1"/>
    <property type="molecule type" value="Genomic_DNA"/>
</dbReference>
<dbReference type="InterPro" id="IPR050833">
    <property type="entry name" value="Poly_Biosynth_Transport"/>
</dbReference>
<evidence type="ECO:0000256" key="4">
    <source>
        <dbReference type="ARBA" id="ARBA00022989"/>
    </source>
</evidence>
<evidence type="ECO:0000256" key="3">
    <source>
        <dbReference type="ARBA" id="ARBA00022692"/>
    </source>
</evidence>
<dbReference type="PATRIC" id="fig|1131731.3.peg.4105"/>
<dbReference type="Proteomes" id="UP000006315">
    <property type="component" value="Unassembled WGS sequence"/>
</dbReference>
<evidence type="ECO:0000313" key="7">
    <source>
        <dbReference type="EMBL" id="EKN62761.1"/>
    </source>
</evidence>
<evidence type="ECO:0000256" key="2">
    <source>
        <dbReference type="ARBA" id="ARBA00022475"/>
    </source>
</evidence>
<evidence type="ECO:0000256" key="5">
    <source>
        <dbReference type="ARBA" id="ARBA00023136"/>
    </source>
</evidence>
<evidence type="ECO:0000313" key="8">
    <source>
        <dbReference type="Proteomes" id="UP000006315"/>
    </source>
</evidence>
<dbReference type="PANTHER" id="PTHR30250">
    <property type="entry name" value="PST FAMILY PREDICTED COLANIC ACID TRANSPORTER"/>
    <property type="match status" value="1"/>
</dbReference>
<evidence type="ECO:0000256" key="1">
    <source>
        <dbReference type="ARBA" id="ARBA00004651"/>
    </source>
</evidence>
<keyword evidence="2" id="KW-1003">Cell membrane</keyword>
<protein>
    <recommendedName>
        <fullName evidence="9">Polysaccharide biosynthesis protein</fullName>
    </recommendedName>
</protein>
<reference evidence="7 8" key="1">
    <citation type="journal article" date="2012" name="Front. Microbiol.">
        <title>Redundancy and modularity in membrane-associated dissimilatory nitrate reduction in Bacillus.</title>
        <authorList>
            <person name="Heylen K."/>
            <person name="Keltjens J."/>
        </authorList>
    </citation>
    <scope>NUCLEOTIDE SEQUENCE [LARGE SCALE GENOMIC DNA]</scope>
    <source>
        <strain evidence="7 8">LMG 9581</strain>
    </source>
</reference>
<comment type="caution">
    <text evidence="7">The sequence shown here is derived from an EMBL/GenBank/DDBJ whole genome shotgun (WGS) entry which is preliminary data.</text>
</comment>
<comment type="subcellular location">
    <subcellularLocation>
        <location evidence="1">Cell membrane</location>
        <topology evidence="1">Multi-pass membrane protein</topology>
    </subcellularLocation>
</comment>
<feature type="transmembrane region" description="Helical" evidence="6">
    <location>
        <begin position="209"/>
        <end position="226"/>
    </location>
</feature>
<accession>K6DPP4</accession>